<evidence type="ECO:0000313" key="2">
    <source>
        <dbReference type="Proteomes" id="UP001055811"/>
    </source>
</evidence>
<comment type="caution">
    <text evidence="1">The sequence shown here is derived from an EMBL/GenBank/DDBJ whole genome shotgun (WGS) entry which is preliminary data.</text>
</comment>
<dbReference type="Proteomes" id="UP001055811">
    <property type="component" value="Linkage Group LG06"/>
</dbReference>
<keyword evidence="2" id="KW-1185">Reference proteome</keyword>
<gene>
    <name evidence="1" type="ORF">L2E82_33024</name>
</gene>
<proteinExistence type="predicted"/>
<organism evidence="1 2">
    <name type="scientific">Cichorium intybus</name>
    <name type="common">Chicory</name>
    <dbReference type="NCBI Taxonomy" id="13427"/>
    <lineage>
        <taxon>Eukaryota</taxon>
        <taxon>Viridiplantae</taxon>
        <taxon>Streptophyta</taxon>
        <taxon>Embryophyta</taxon>
        <taxon>Tracheophyta</taxon>
        <taxon>Spermatophyta</taxon>
        <taxon>Magnoliopsida</taxon>
        <taxon>eudicotyledons</taxon>
        <taxon>Gunneridae</taxon>
        <taxon>Pentapetalae</taxon>
        <taxon>asterids</taxon>
        <taxon>campanulids</taxon>
        <taxon>Asterales</taxon>
        <taxon>Asteraceae</taxon>
        <taxon>Cichorioideae</taxon>
        <taxon>Cichorieae</taxon>
        <taxon>Cichoriinae</taxon>
        <taxon>Cichorium</taxon>
    </lineage>
</organism>
<reference evidence="2" key="1">
    <citation type="journal article" date="2022" name="Mol. Ecol. Resour.">
        <title>The genomes of chicory, endive, great burdock and yacon provide insights into Asteraceae palaeo-polyploidization history and plant inulin production.</title>
        <authorList>
            <person name="Fan W."/>
            <person name="Wang S."/>
            <person name="Wang H."/>
            <person name="Wang A."/>
            <person name="Jiang F."/>
            <person name="Liu H."/>
            <person name="Zhao H."/>
            <person name="Xu D."/>
            <person name="Zhang Y."/>
        </authorList>
    </citation>
    <scope>NUCLEOTIDE SEQUENCE [LARGE SCALE GENOMIC DNA]</scope>
    <source>
        <strain evidence="2">cv. Punajuju</strain>
    </source>
</reference>
<evidence type="ECO:0000313" key="1">
    <source>
        <dbReference type="EMBL" id="KAI3722002.1"/>
    </source>
</evidence>
<dbReference type="EMBL" id="CM042014">
    <property type="protein sequence ID" value="KAI3722002.1"/>
    <property type="molecule type" value="Genomic_DNA"/>
</dbReference>
<name>A0ACB9BHL5_CICIN</name>
<sequence length="88" mass="9840">MVEASRREKEAVAFDGEKEAVAVGGKKEAVAVGGRSKAAAADERHRQDSWALLDFYNAIELEQETWDYRSNHVAFYKGNEVTRVVPVQ</sequence>
<accession>A0ACB9BHL5</accession>
<protein>
    <submittedName>
        <fullName evidence="1">Uncharacterized protein</fullName>
    </submittedName>
</protein>
<reference evidence="1 2" key="2">
    <citation type="journal article" date="2022" name="Mol. Ecol. Resour.">
        <title>The genomes of chicory, endive, great burdock and yacon provide insights into Asteraceae paleo-polyploidization history and plant inulin production.</title>
        <authorList>
            <person name="Fan W."/>
            <person name="Wang S."/>
            <person name="Wang H."/>
            <person name="Wang A."/>
            <person name="Jiang F."/>
            <person name="Liu H."/>
            <person name="Zhao H."/>
            <person name="Xu D."/>
            <person name="Zhang Y."/>
        </authorList>
    </citation>
    <scope>NUCLEOTIDE SEQUENCE [LARGE SCALE GENOMIC DNA]</scope>
    <source>
        <strain evidence="2">cv. Punajuju</strain>
        <tissue evidence="1">Leaves</tissue>
    </source>
</reference>